<reference evidence="5" key="1">
    <citation type="submission" date="2025-08" db="UniProtKB">
        <authorList>
            <consortium name="RefSeq"/>
        </authorList>
    </citation>
    <scope>IDENTIFICATION</scope>
</reference>
<dbReference type="Proteomes" id="UP000694888">
    <property type="component" value="Unplaced"/>
</dbReference>
<dbReference type="PANTHER" id="PTHR11001:SF2">
    <property type="entry name" value="MITOCHONDRIAL FISSION PROCESS PROTEIN 1"/>
    <property type="match status" value="1"/>
</dbReference>
<evidence type="ECO:0000256" key="2">
    <source>
        <dbReference type="ARBA" id="ARBA00017835"/>
    </source>
</evidence>
<evidence type="ECO:0000256" key="1">
    <source>
        <dbReference type="ARBA" id="ARBA00009224"/>
    </source>
</evidence>
<protein>
    <recommendedName>
        <fullName evidence="2">Mitochondrial fission process protein 1</fullName>
    </recommendedName>
    <alternativeName>
        <fullName evidence="3">Mitochondrial 18 kDa protein</fullName>
    </alternativeName>
</protein>
<evidence type="ECO:0000313" key="5">
    <source>
        <dbReference type="RefSeq" id="XP_012934564.1"/>
    </source>
</evidence>
<dbReference type="RefSeq" id="XP_012934564.1">
    <property type="nucleotide sequence ID" value="XM_013079110.2"/>
</dbReference>
<dbReference type="PANTHER" id="PTHR11001">
    <property type="entry name" value="MITOCHONDRIAL FISSION PROCESS PROTEIN 1"/>
    <property type="match status" value="1"/>
</dbReference>
<sequence>MADALFKELPLRALGYGFAVGEALVYVASSRKIDICYTIGACFIGSHCIYSLVAPDGSPAVSLLRAVLWEGLASYLFPTLIVYHASRLTFTLLDETKLPSGTKRWVPCLLGLAITPFLMQPLDELCDNMVSSLVG</sequence>
<dbReference type="GeneID" id="101854235"/>
<keyword evidence="4" id="KW-1185">Reference proteome</keyword>
<dbReference type="InterPro" id="IPR019560">
    <property type="entry name" value="Mitochondrial_18_kDa_protein"/>
</dbReference>
<comment type="similarity">
    <text evidence="1">Belongs to the MTFP1 family.</text>
</comment>
<proteinExistence type="inferred from homology"/>
<accession>A0ABM0ZU83</accession>
<evidence type="ECO:0000313" key="4">
    <source>
        <dbReference type="Proteomes" id="UP000694888"/>
    </source>
</evidence>
<organism evidence="4 5">
    <name type="scientific">Aplysia californica</name>
    <name type="common">California sea hare</name>
    <dbReference type="NCBI Taxonomy" id="6500"/>
    <lineage>
        <taxon>Eukaryota</taxon>
        <taxon>Metazoa</taxon>
        <taxon>Spiralia</taxon>
        <taxon>Lophotrochozoa</taxon>
        <taxon>Mollusca</taxon>
        <taxon>Gastropoda</taxon>
        <taxon>Heterobranchia</taxon>
        <taxon>Euthyneura</taxon>
        <taxon>Tectipleura</taxon>
        <taxon>Aplysiida</taxon>
        <taxon>Aplysioidea</taxon>
        <taxon>Aplysiidae</taxon>
        <taxon>Aplysia</taxon>
    </lineage>
</organism>
<dbReference type="Pfam" id="PF10558">
    <property type="entry name" value="MTP18"/>
    <property type="match status" value="1"/>
</dbReference>
<evidence type="ECO:0000256" key="3">
    <source>
        <dbReference type="ARBA" id="ARBA00029631"/>
    </source>
</evidence>
<name>A0ABM0ZU83_APLCA</name>
<gene>
    <name evidence="5" type="primary">LOC101854235</name>
</gene>